<dbReference type="Proteomes" id="UP001596514">
    <property type="component" value="Unassembled WGS sequence"/>
</dbReference>
<feature type="region of interest" description="Disordered" evidence="1">
    <location>
        <begin position="69"/>
        <end position="167"/>
    </location>
</feature>
<keyword evidence="4" id="KW-1185">Reference proteome</keyword>
<keyword evidence="2" id="KW-1133">Transmembrane helix</keyword>
<feature type="transmembrane region" description="Helical" evidence="2">
    <location>
        <begin position="38"/>
        <end position="58"/>
    </location>
</feature>
<feature type="compositionally biased region" description="Gly residues" evidence="1">
    <location>
        <begin position="157"/>
        <end position="167"/>
    </location>
</feature>
<gene>
    <name evidence="3" type="ORF">ACFQVD_41685</name>
</gene>
<accession>A0ABW2TF42</accession>
<feature type="compositionally biased region" description="Low complexity" evidence="1">
    <location>
        <begin position="91"/>
        <end position="118"/>
    </location>
</feature>
<reference evidence="4" key="1">
    <citation type="journal article" date="2019" name="Int. J. Syst. Evol. Microbiol.">
        <title>The Global Catalogue of Microorganisms (GCM) 10K type strain sequencing project: providing services to taxonomists for standard genome sequencing and annotation.</title>
        <authorList>
            <consortium name="The Broad Institute Genomics Platform"/>
            <consortium name="The Broad Institute Genome Sequencing Center for Infectious Disease"/>
            <person name="Wu L."/>
            <person name="Ma J."/>
        </authorList>
    </citation>
    <scope>NUCLEOTIDE SEQUENCE [LARGE SCALE GENOMIC DNA]</scope>
    <source>
        <strain evidence="4">JCM 10083</strain>
    </source>
</reference>
<evidence type="ECO:0000256" key="1">
    <source>
        <dbReference type="SAM" id="MobiDB-lite"/>
    </source>
</evidence>
<organism evidence="3 4">
    <name type="scientific">Streptosporangium amethystogenes subsp. fukuiense</name>
    <dbReference type="NCBI Taxonomy" id="698418"/>
    <lineage>
        <taxon>Bacteria</taxon>
        <taxon>Bacillati</taxon>
        <taxon>Actinomycetota</taxon>
        <taxon>Actinomycetes</taxon>
        <taxon>Streptosporangiales</taxon>
        <taxon>Streptosporangiaceae</taxon>
        <taxon>Streptosporangium</taxon>
    </lineage>
</organism>
<protein>
    <submittedName>
        <fullName evidence="3">Uncharacterized protein</fullName>
    </submittedName>
</protein>
<comment type="caution">
    <text evidence="3">The sequence shown here is derived from an EMBL/GenBank/DDBJ whole genome shotgun (WGS) entry which is preliminary data.</text>
</comment>
<keyword evidence="2" id="KW-0472">Membrane</keyword>
<evidence type="ECO:0000313" key="4">
    <source>
        <dbReference type="Proteomes" id="UP001596514"/>
    </source>
</evidence>
<keyword evidence="2" id="KW-0812">Transmembrane</keyword>
<sequence length="167" mass="16439">MTMRRKLRVGVVMAGAGAVLGVLGAVFTVIGLEQADRLASVLGVFIGLAGLGVSVYGLRHPAGQAPFDHGVASPAGIASSLPGPAVRHGESPGSAAEPAGPAEPAESAGPTGPAGPAEPVRPPAPRSEVARRYGGDHMEFHGGTFHGPVTGKSVGRQGNGPGDDGST</sequence>
<feature type="transmembrane region" description="Helical" evidence="2">
    <location>
        <begin position="12"/>
        <end position="32"/>
    </location>
</feature>
<evidence type="ECO:0000256" key="2">
    <source>
        <dbReference type="SAM" id="Phobius"/>
    </source>
</evidence>
<dbReference type="EMBL" id="JBHTEE010000001">
    <property type="protein sequence ID" value="MFC7606628.1"/>
    <property type="molecule type" value="Genomic_DNA"/>
</dbReference>
<dbReference type="RefSeq" id="WP_343962731.1">
    <property type="nucleotide sequence ID" value="NZ_BAAAGK010000013.1"/>
</dbReference>
<evidence type="ECO:0000313" key="3">
    <source>
        <dbReference type="EMBL" id="MFC7606628.1"/>
    </source>
</evidence>
<feature type="compositionally biased region" description="Basic and acidic residues" evidence="1">
    <location>
        <begin position="128"/>
        <end position="140"/>
    </location>
</feature>
<proteinExistence type="predicted"/>
<name>A0ABW2TF42_9ACTN</name>